<name>I0IEJ8_PHYMF</name>
<organism evidence="2 3">
    <name type="scientific">Phycisphaera mikurensis (strain NBRC 102666 / KCTC 22515 / FYK2301M01)</name>
    <dbReference type="NCBI Taxonomy" id="1142394"/>
    <lineage>
        <taxon>Bacteria</taxon>
        <taxon>Pseudomonadati</taxon>
        <taxon>Planctomycetota</taxon>
        <taxon>Phycisphaerae</taxon>
        <taxon>Phycisphaerales</taxon>
        <taxon>Phycisphaeraceae</taxon>
        <taxon>Phycisphaera</taxon>
    </lineage>
</organism>
<reference evidence="2 3" key="1">
    <citation type="submission" date="2012-02" db="EMBL/GenBank/DDBJ databases">
        <title>Complete genome sequence of Phycisphaera mikurensis NBRC 102666.</title>
        <authorList>
            <person name="Ankai A."/>
            <person name="Hosoyama A."/>
            <person name="Terui Y."/>
            <person name="Sekine M."/>
            <person name="Fukai R."/>
            <person name="Kato Y."/>
            <person name="Nakamura S."/>
            <person name="Yamada-Narita S."/>
            <person name="Kawakoshi A."/>
            <person name="Fukunaga Y."/>
            <person name="Yamazaki S."/>
            <person name="Fujita N."/>
        </authorList>
    </citation>
    <scope>NUCLEOTIDE SEQUENCE [LARGE SCALE GENOMIC DNA]</scope>
    <source>
        <strain evidence="3">NBRC 102666 / KCTC 22515 / FYK2301M01</strain>
    </source>
</reference>
<dbReference type="Proteomes" id="UP000007881">
    <property type="component" value="Chromosome"/>
</dbReference>
<dbReference type="OrthoDB" id="276442at2"/>
<protein>
    <submittedName>
        <fullName evidence="2">Uncharacterized protein</fullName>
    </submittedName>
</protein>
<evidence type="ECO:0000313" key="2">
    <source>
        <dbReference type="EMBL" id="BAM03686.1"/>
    </source>
</evidence>
<dbReference type="RefSeq" id="WP_014436904.1">
    <property type="nucleotide sequence ID" value="NC_017080.1"/>
</dbReference>
<keyword evidence="3" id="KW-1185">Reference proteome</keyword>
<evidence type="ECO:0000256" key="1">
    <source>
        <dbReference type="SAM" id="SignalP"/>
    </source>
</evidence>
<dbReference type="STRING" id="1142394.PSMK_15270"/>
<dbReference type="HOGENOM" id="CLU_775798_0_0_0"/>
<proteinExistence type="predicted"/>
<feature type="signal peptide" evidence="1">
    <location>
        <begin position="1"/>
        <end position="26"/>
    </location>
</feature>
<feature type="chain" id="PRO_5003629182" evidence="1">
    <location>
        <begin position="27"/>
        <end position="357"/>
    </location>
</feature>
<dbReference type="AlphaFoldDB" id="I0IEJ8"/>
<accession>I0IEJ8</accession>
<sequence>MNASPSGFCFRGTALAALLAASAASAQDSVFTELPAEPAATPSAESSERAGRPVLDGYDFGQVVDTMEASVTPLQEEMDRSFAVLIERMGDAERLLEEGRTLEAMEEASAAIDGVLAVRDRVLEPMWDGQQALQEQTGAARLRLAKAMAAVEAEKRPGTSEAEQQTEGVLDSIAARIANETDPNRKKRLMAHYRTVRNLASVKSLTDQLSPDQRKLWVNVLSVLDDAGLAHQQVLMGSEVLFSQFEATSANLREFMRLHRTVDGASELIEMVRGMQQDGSGFAGFVTNMSELQDRLAGFNTSMEGALQGQMAILEGRVDELGGLEGDVLGDDGVMMSADADAEMQNRIRRLQQADDE</sequence>
<evidence type="ECO:0000313" key="3">
    <source>
        <dbReference type="Proteomes" id="UP000007881"/>
    </source>
</evidence>
<keyword evidence="1" id="KW-0732">Signal</keyword>
<gene>
    <name evidence="2" type="ordered locus">PSMK_15270</name>
</gene>
<dbReference type="KEGG" id="phm:PSMK_15270"/>
<dbReference type="EMBL" id="AP012338">
    <property type="protein sequence ID" value="BAM03686.1"/>
    <property type="molecule type" value="Genomic_DNA"/>
</dbReference>